<feature type="region of interest" description="Disordered" evidence="1">
    <location>
        <begin position="1"/>
        <end position="22"/>
    </location>
</feature>
<reference evidence="2" key="3">
    <citation type="submission" date="2025-09" db="UniProtKB">
        <authorList>
            <consortium name="Ensembl"/>
        </authorList>
    </citation>
    <scope>IDENTIFICATION</scope>
    <source>
        <strain evidence="2">Brown Norway</strain>
    </source>
</reference>
<evidence type="ECO:0000313" key="3">
    <source>
        <dbReference type="Proteomes" id="UP000002494"/>
    </source>
</evidence>
<accession>A0ABK0LSS0</accession>
<evidence type="ECO:0000256" key="1">
    <source>
        <dbReference type="SAM" id="MobiDB-lite"/>
    </source>
</evidence>
<reference evidence="2" key="2">
    <citation type="submission" date="2025-08" db="UniProtKB">
        <authorList>
            <consortium name="Ensembl"/>
        </authorList>
    </citation>
    <scope>IDENTIFICATION</scope>
    <source>
        <strain evidence="2">Brown Norway</strain>
    </source>
</reference>
<sequence length="22" mass="2362">IYPGFHEFSSGIGSKHNVSPSN</sequence>
<protein>
    <submittedName>
        <fullName evidence="2">Uncharacterized protein</fullName>
    </submittedName>
</protein>
<name>A0ABK0LSS0_RAT</name>
<proteinExistence type="predicted"/>
<dbReference type="Ensembl" id="ENSRNOT00000138917.1">
    <property type="protein sequence ID" value="ENSRNOP00000108242.1"/>
    <property type="gene ID" value="ENSRNOG00000083902.1"/>
</dbReference>
<keyword evidence="3" id="KW-1185">Reference proteome</keyword>
<organism evidence="2 3">
    <name type="scientific">Rattus norvegicus</name>
    <name type="common">Rat</name>
    <dbReference type="NCBI Taxonomy" id="10116"/>
    <lineage>
        <taxon>Eukaryota</taxon>
        <taxon>Metazoa</taxon>
        <taxon>Chordata</taxon>
        <taxon>Craniata</taxon>
        <taxon>Vertebrata</taxon>
        <taxon>Euteleostomi</taxon>
        <taxon>Mammalia</taxon>
        <taxon>Eutheria</taxon>
        <taxon>Euarchontoglires</taxon>
        <taxon>Glires</taxon>
        <taxon>Rodentia</taxon>
        <taxon>Myomorpha</taxon>
        <taxon>Muroidea</taxon>
        <taxon>Muridae</taxon>
        <taxon>Murinae</taxon>
        <taxon>Rattus</taxon>
    </lineage>
</organism>
<evidence type="ECO:0000313" key="2">
    <source>
        <dbReference type="Ensembl" id="ENSRNOP00000108242.1"/>
    </source>
</evidence>
<dbReference type="Proteomes" id="UP000002494">
    <property type="component" value="Chromosome 15"/>
</dbReference>
<reference evidence="2" key="1">
    <citation type="submission" date="2024-01" db="EMBL/GenBank/DDBJ databases">
        <title>GRCr8: a new rat reference genome assembly contstructed from accurate long reads and long range scaffolding.</title>
        <authorList>
            <person name="Doris P.A."/>
            <person name="Kalbfleisch T."/>
            <person name="Li K."/>
            <person name="Howe K."/>
            <person name="Wood J."/>
        </authorList>
    </citation>
    <scope>NUCLEOTIDE SEQUENCE [LARGE SCALE GENOMIC DNA]</scope>
    <source>
        <strain evidence="2">Brown Norway</strain>
    </source>
</reference>